<keyword evidence="12" id="KW-0325">Glycoprotein</keyword>
<feature type="transmembrane region" description="Helical" evidence="13">
    <location>
        <begin position="599"/>
        <end position="622"/>
    </location>
</feature>
<keyword evidence="7" id="KW-0547">Nucleotide-binding</keyword>
<dbReference type="SMART" id="SM00220">
    <property type="entry name" value="S_TKc"/>
    <property type="match status" value="1"/>
</dbReference>
<evidence type="ECO:0000256" key="9">
    <source>
        <dbReference type="ARBA" id="ARBA00022989"/>
    </source>
</evidence>
<evidence type="ECO:0000256" key="12">
    <source>
        <dbReference type="ARBA" id="ARBA00023180"/>
    </source>
</evidence>
<accession>A0AAD3T4P4</accession>
<comment type="subcellular location">
    <subcellularLocation>
        <location evidence="1">Membrane</location>
        <topology evidence="1">Single-pass type I membrane protein</topology>
    </subcellularLocation>
</comment>
<keyword evidence="2" id="KW-0433">Leucine-rich repeat</keyword>
<evidence type="ECO:0000256" key="11">
    <source>
        <dbReference type="ARBA" id="ARBA00023170"/>
    </source>
</evidence>
<keyword evidence="10 13" id="KW-0472">Membrane</keyword>
<keyword evidence="17" id="KW-1185">Reference proteome</keyword>
<dbReference type="PRINTS" id="PR00019">
    <property type="entry name" value="LEURICHRPT"/>
</dbReference>
<evidence type="ECO:0000313" key="17">
    <source>
        <dbReference type="Proteomes" id="UP001279734"/>
    </source>
</evidence>
<dbReference type="SUPFAM" id="SSF52058">
    <property type="entry name" value="L domain-like"/>
    <property type="match status" value="2"/>
</dbReference>
<feature type="domain" description="Protein kinase" evidence="15">
    <location>
        <begin position="671"/>
        <end position="949"/>
    </location>
</feature>
<dbReference type="FunFam" id="1.10.510.10:FF:000388">
    <property type="entry name" value="Leucine-rich repeat receptor-like tyrosine-protein kinase PXC3"/>
    <property type="match status" value="1"/>
</dbReference>
<dbReference type="Gene3D" id="3.30.200.20">
    <property type="entry name" value="Phosphorylase Kinase, domain 1"/>
    <property type="match status" value="1"/>
</dbReference>
<dbReference type="SMART" id="SM00365">
    <property type="entry name" value="LRR_SD22"/>
    <property type="match status" value="7"/>
</dbReference>
<dbReference type="InterPro" id="IPR013210">
    <property type="entry name" value="LRR_N_plant-typ"/>
</dbReference>
<evidence type="ECO:0000313" key="16">
    <source>
        <dbReference type="EMBL" id="GMH22414.1"/>
    </source>
</evidence>
<dbReference type="FunFam" id="3.80.10.10:FF:000095">
    <property type="entry name" value="LRR receptor-like serine/threonine-protein kinase GSO1"/>
    <property type="match status" value="1"/>
</dbReference>
<dbReference type="Gene3D" id="3.80.10.10">
    <property type="entry name" value="Ribonuclease Inhibitor"/>
    <property type="match status" value="3"/>
</dbReference>
<comment type="caution">
    <text evidence="16">The sequence shown here is derived from an EMBL/GenBank/DDBJ whole genome shotgun (WGS) entry which is preliminary data.</text>
</comment>
<dbReference type="InterPro" id="IPR011009">
    <property type="entry name" value="Kinase-like_dom_sf"/>
</dbReference>
<dbReference type="Proteomes" id="UP001279734">
    <property type="component" value="Unassembled WGS sequence"/>
</dbReference>
<evidence type="ECO:0000256" key="7">
    <source>
        <dbReference type="ARBA" id="ARBA00022741"/>
    </source>
</evidence>
<dbReference type="PANTHER" id="PTHR48056">
    <property type="entry name" value="LRR RECEPTOR-LIKE SERINE/THREONINE-PROTEIN KINASE-RELATED"/>
    <property type="match status" value="1"/>
</dbReference>
<evidence type="ECO:0000256" key="6">
    <source>
        <dbReference type="ARBA" id="ARBA00022737"/>
    </source>
</evidence>
<dbReference type="Pfam" id="PF07714">
    <property type="entry name" value="PK_Tyr_Ser-Thr"/>
    <property type="match status" value="1"/>
</dbReference>
<dbReference type="InterPro" id="IPR003591">
    <property type="entry name" value="Leu-rich_rpt_typical-subtyp"/>
</dbReference>
<dbReference type="GO" id="GO:0004672">
    <property type="term" value="F:protein kinase activity"/>
    <property type="evidence" value="ECO:0007669"/>
    <property type="project" value="InterPro"/>
</dbReference>
<dbReference type="InterPro" id="IPR050647">
    <property type="entry name" value="Plant_LRR-RLKs"/>
</dbReference>
<dbReference type="Gene3D" id="1.10.510.10">
    <property type="entry name" value="Transferase(Phosphotransferase) domain 1"/>
    <property type="match status" value="1"/>
</dbReference>
<evidence type="ECO:0000256" key="13">
    <source>
        <dbReference type="SAM" id="Phobius"/>
    </source>
</evidence>
<protein>
    <recommendedName>
        <fullName evidence="15">Protein kinase domain-containing protein</fullName>
    </recommendedName>
</protein>
<keyword evidence="9 13" id="KW-1133">Transmembrane helix</keyword>
<dbReference type="EMBL" id="BSYO01000024">
    <property type="protein sequence ID" value="GMH22414.1"/>
    <property type="molecule type" value="Genomic_DNA"/>
</dbReference>
<keyword evidence="6" id="KW-0677">Repeat</keyword>
<dbReference type="FunFam" id="3.80.10.10:FF:000383">
    <property type="entry name" value="Leucine-rich repeat receptor protein kinase EMS1"/>
    <property type="match status" value="1"/>
</dbReference>
<evidence type="ECO:0000256" key="8">
    <source>
        <dbReference type="ARBA" id="ARBA00022840"/>
    </source>
</evidence>
<keyword evidence="8" id="KW-0067">ATP-binding</keyword>
<dbReference type="InterPro" id="IPR001611">
    <property type="entry name" value="Leu-rich_rpt"/>
</dbReference>
<organism evidence="16 17">
    <name type="scientific">Nepenthes gracilis</name>
    <name type="common">Slender pitcher plant</name>
    <dbReference type="NCBI Taxonomy" id="150966"/>
    <lineage>
        <taxon>Eukaryota</taxon>
        <taxon>Viridiplantae</taxon>
        <taxon>Streptophyta</taxon>
        <taxon>Embryophyta</taxon>
        <taxon>Tracheophyta</taxon>
        <taxon>Spermatophyta</taxon>
        <taxon>Magnoliopsida</taxon>
        <taxon>eudicotyledons</taxon>
        <taxon>Gunneridae</taxon>
        <taxon>Pentapetalae</taxon>
        <taxon>Caryophyllales</taxon>
        <taxon>Nepenthaceae</taxon>
        <taxon>Nepenthes</taxon>
    </lineage>
</organism>
<evidence type="ECO:0000256" key="2">
    <source>
        <dbReference type="ARBA" id="ARBA00022614"/>
    </source>
</evidence>
<dbReference type="FunFam" id="3.30.200.20:FF:000454">
    <property type="entry name" value="Leucine-rich repeat receptor-like tyrosine-protein kinase PXC3"/>
    <property type="match status" value="1"/>
</dbReference>
<dbReference type="InterPro" id="IPR000719">
    <property type="entry name" value="Prot_kinase_dom"/>
</dbReference>
<dbReference type="InterPro" id="IPR001245">
    <property type="entry name" value="Ser-Thr/Tyr_kinase_cat_dom"/>
</dbReference>
<name>A0AAD3T4P4_NEPGR</name>
<keyword evidence="11" id="KW-0675">Receptor</keyword>
<dbReference type="FunFam" id="3.80.10.10:FF:000512">
    <property type="entry name" value="Leucine-rich repeat receptor-like serine/threonine-protein kinase BAM3"/>
    <property type="match status" value="1"/>
</dbReference>
<evidence type="ECO:0000256" key="3">
    <source>
        <dbReference type="ARBA" id="ARBA00022679"/>
    </source>
</evidence>
<dbReference type="GO" id="GO:0005524">
    <property type="term" value="F:ATP binding"/>
    <property type="evidence" value="ECO:0007669"/>
    <property type="project" value="UniProtKB-KW"/>
</dbReference>
<dbReference type="GO" id="GO:0016020">
    <property type="term" value="C:membrane"/>
    <property type="evidence" value="ECO:0007669"/>
    <property type="project" value="UniProtKB-SubCell"/>
</dbReference>
<dbReference type="SMART" id="SM00369">
    <property type="entry name" value="LRR_TYP"/>
    <property type="match status" value="7"/>
</dbReference>
<keyword evidence="4 13" id="KW-0812">Transmembrane</keyword>
<keyword evidence="5 14" id="KW-0732">Signal</keyword>
<dbReference type="GO" id="GO:0033612">
    <property type="term" value="F:receptor serine/threonine kinase binding"/>
    <property type="evidence" value="ECO:0007669"/>
    <property type="project" value="TreeGrafter"/>
</dbReference>
<keyword evidence="3" id="KW-0808">Transferase</keyword>
<evidence type="ECO:0000256" key="10">
    <source>
        <dbReference type="ARBA" id="ARBA00023136"/>
    </source>
</evidence>
<dbReference type="SUPFAM" id="SSF56112">
    <property type="entry name" value="Protein kinase-like (PK-like)"/>
    <property type="match status" value="1"/>
</dbReference>
<gene>
    <name evidence="16" type="ORF">Nepgr_024257</name>
</gene>
<dbReference type="Pfam" id="PF08263">
    <property type="entry name" value="LRRNT_2"/>
    <property type="match status" value="1"/>
</dbReference>
<sequence>MGNSRYVASFCLLFLFILSSSVLAQLSSNQKSAMDNLYELLQNQTLALPWSATADPCSWAGVTCSAGNSTITELSLSNYGLHNSNFLPLVCKIDTLEALDVSKNSLSLIPDGFFKSCENIEGFKLLNFSWNGLSGLLPSFSGFSSLQSLDLSYNLLSGVIQLQLDGLDDLKSLNLSFNKFNGSIPINLGKSNALEQLHLSTNLFEGLIPEELANYSNLTLIDLSNNKLSGNLSSTIGKLLNLEVLLLSSNSLTGEIPSILSNIPTLKRFAANQNRFNGGIPSGITKYLKNLDLSYNYLSESIPNDLLCQPNLQTVDLSYNLLEGPIPKTMSSNLTRLRLGSNFLNGSIPSAICDKLQNLVYLELENNSLGGSIPRGLRSCNSLQLLSLAQNHFNGELPRELGDLRQLQGLVLQANNFIGEFPSEITQLSRLSVLNISWNMINGTIPSSISSLKNLVSLDLQGNNLSGSIPSNIADMNSLMELQLGKNNLRGSIPLMPLKLQYTLNFSNNLFEGTIPQSLQSLRQLEVLDLSNNNFSGKIPDFLTKMDSLTQLLLANNNLSGSVPTFNSRVTVTTKPGNLGLTNLTTTASTASHHKKTSITVLLALVFAAVIAGLLCVVSLLLSRRCCRKNNGEVQSRDDPPSPYLMEGYVLTANGIYRSAINFNKAMEVVSNPLNILLKTRFSTYFEAVMPSGARYFIKKLNWSDKIFQPGSLENFGQEIKVLGKLHNANIMAPLAYMLTTDSAYLFYEFAYEGSLCDVLHSSSGTTLDWASRYCIATGVARGLAFLHGCPSGPILLFDLSSRSILLKSITEPQIGDIELYKVIDPSKSTGSISAVAGSVGYIPPEYAYTMRITMAGNVYSFGVILLELLTGKPAVSEGTELAKWVLSKSAHQQLQHRDHLLDFRLKTSPAAKTQMLVMLEIALACVSFSPEARPTMKSVLWRLLNARFASVGELRIAFSILSSFPSGPYGSSQRTADKVLYCFSLCAILNLD</sequence>
<evidence type="ECO:0000256" key="4">
    <source>
        <dbReference type="ARBA" id="ARBA00022692"/>
    </source>
</evidence>
<feature type="chain" id="PRO_5042098339" description="Protein kinase domain-containing protein" evidence="14">
    <location>
        <begin position="25"/>
        <end position="993"/>
    </location>
</feature>
<dbReference type="PANTHER" id="PTHR48056:SF17">
    <property type="entry name" value="LEUCINE-RICH REPEAT RECEPTOR PROTEIN KINASE EMS1"/>
    <property type="match status" value="1"/>
</dbReference>
<evidence type="ECO:0000256" key="1">
    <source>
        <dbReference type="ARBA" id="ARBA00004479"/>
    </source>
</evidence>
<dbReference type="PROSITE" id="PS50011">
    <property type="entry name" value="PROTEIN_KINASE_DOM"/>
    <property type="match status" value="1"/>
</dbReference>
<dbReference type="PROSITE" id="PS51450">
    <property type="entry name" value="LRR"/>
    <property type="match status" value="2"/>
</dbReference>
<feature type="signal peptide" evidence="14">
    <location>
        <begin position="1"/>
        <end position="24"/>
    </location>
</feature>
<dbReference type="Pfam" id="PF13855">
    <property type="entry name" value="LRR_8"/>
    <property type="match status" value="1"/>
</dbReference>
<proteinExistence type="predicted"/>
<reference evidence="16" key="1">
    <citation type="submission" date="2023-05" db="EMBL/GenBank/DDBJ databases">
        <title>Nepenthes gracilis genome sequencing.</title>
        <authorList>
            <person name="Fukushima K."/>
        </authorList>
    </citation>
    <scope>NUCLEOTIDE SEQUENCE</scope>
    <source>
        <strain evidence="16">SING2019-196</strain>
    </source>
</reference>
<dbReference type="AlphaFoldDB" id="A0AAD3T4P4"/>
<dbReference type="InterPro" id="IPR032675">
    <property type="entry name" value="LRR_dom_sf"/>
</dbReference>
<evidence type="ECO:0000259" key="15">
    <source>
        <dbReference type="PROSITE" id="PS50011"/>
    </source>
</evidence>
<dbReference type="Pfam" id="PF00560">
    <property type="entry name" value="LRR_1"/>
    <property type="match status" value="9"/>
</dbReference>
<evidence type="ECO:0000256" key="14">
    <source>
        <dbReference type="SAM" id="SignalP"/>
    </source>
</evidence>
<evidence type="ECO:0000256" key="5">
    <source>
        <dbReference type="ARBA" id="ARBA00022729"/>
    </source>
</evidence>